<keyword evidence="4" id="KW-1185">Reference proteome</keyword>
<evidence type="ECO:0000313" key="4">
    <source>
        <dbReference type="Proteomes" id="UP001176468"/>
    </source>
</evidence>
<feature type="chain" id="PRO_5046981817" evidence="1">
    <location>
        <begin position="19"/>
        <end position="190"/>
    </location>
</feature>
<dbReference type="Proteomes" id="UP001176468">
    <property type="component" value="Unassembled WGS sequence"/>
</dbReference>
<feature type="domain" description="SCP" evidence="2">
    <location>
        <begin position="46"/>
        <end position="186"/>
    </location>
</feature>
<comment type="caution">
    <text evidence="3">The sequence shown here is derived from an EMBL/GenBank/DDBJ whole genome shotgun (WGS) entry which is preliminary data.</text>
</comment>
<dbReference type="InterPro" id="IPR035940">
    <property type="entry name" value="CAP_sf"/>
</dbReference>
<evidence type="ECO:0000259" key="2">
    <source>
        <dbReference type="SMART" id="SM00198"/>
    </source>
</evidence>
<dbReference type="PRINTS" id="PR00837">
    <property type="entry name" value="V5TPXLIKE"/>
</dbReference>
<sequence>MRILFLALLLLGCTPAPTEPAPRVMPPLRSVELRTSDRPAPRGASLLQRAMLSAHAAARAEVGLPPLAWDDTLADHALAYACTLAAEHRFEHAHQPMGPSREGENLWTGTRDAYRYDEMVGSFVAEKRMFVNRPTPYFSTSGQWQDVAHYTQIVWRGTTRVGCALASNDRDDTLVCRYSPAGNVVGQAAF</sequence>
<dbReference type="InterPro" id="IPR014044">
    <property type="entry name" value="CAP_dom"/>
</dbReference>
<evidence type="ECO:0000256" key="1">
    <source>
        <dbReference type="SAM" id="SignalP"/>
    </source>
</evidence>
<dbReference type="PANTHER" id="PTHR10334">
    <property type="entry name" value="CYSTEINE-RICH SECRETORY PROTEIN-RELATED"/>
    <property type="match status" value="1"/>
</dbReference>
<evidence type="ECO:0000313" key="3">
    <source>
        <dbReference type="EMBL" id="MDO7840876.1"/>
    </source>
</evidence>
<organism evidence="3 4">
    <name type="scientific">Sphingomonas immobilis</name>
    <dbReference type="NCBI Taxonomy" id="3063997"/>
    <lineage>
        <taxon>Bacteria</taxon>
        <taxon>Pseudomonadati</taxon>
        <taxon>Pseudomonadota</taxon>
        <taxon>Alphaproteobacteria</taxon>
        <taxon>Sphingomonadales</taxon>
        <taxon>Sphingomonadaceae</taxon>
        <taxon>Sphingomonas</taxon>
    </lineage>
</organism>
<accession>A0ABT8ZVU4</accession>
<gene>
    <name evidence="3" type="ORF">Q5H94_00925</name>
</gene>
<dbReference type="Gene3D" id="3.40.33.10">
    <property type="entry name" value="CAP"/>
    <property type="match status" value="1"/>
</dbReference>
<reference evidence="3" key="1">
    <citation type="submission" date="2023-07" db="EMBL/GenBank/DDBJ databases">
        <authorList>
            <person name="Kim M.K."/>
        </authorList>
    </citation>
    <scope>NUCLEOTIDE SEQUENCE</scope>
    <source>
        <strain evidence="3">CA1-15</strain>
    </source>
</reference>
<proteinExistence type="predicted"/>
<dbReference type="SUPFAM" id="SSF55797">
    <property type="entry name" value="PR-1-like"/>
    <property type="match status" value="1"/>
</dbReference>
<dbReference type="EMBL" id="JAUQSZ010000001">
    <property type="protein sequence ID" value="MDO7840876.1"/>
    <property type="molecule type" value="Genomic_DNA"/>
</dbReference>
<dbReference type="InterPro" id="IPR001283">
    <property type="entry name" value="CRISP-related"/>
</dbReference>
<protein>
    <submittedName>
        <fullName evidence="3">CAP domain-containing protein</fullName>
    </submittedName>
</protein>
<feature type="signal peptide" evidence="1">
    <location>
        <begin position="1"/>
        <end position="18"/>
    </location>
</feature>
<dbReference type="Pfam" id="PF00188">
    <property type="entry name" value="CAP"/>
    <property type="match status" value="1"/>
</dbReference>
<keyword evidence="1" id="KW-0732">Signal</keyword>
<name>A0ABT8ZVU4_9SPHN</name>
<dbReference type="SMART" id="SM00198">
    <property type="entry name" value="SCP"/>
    <property type="match status" value="1"/>
</dbReference>